<dbReference type="OrthoDB" id="9803985at2"/>
<organism evidence="7 8">
    <name type="scientific">Achromobacter veterisilvae</name>
    <dbReference type="NCBI Taxonomy" id="2069367"/>
    <lineage>
        <taxon>Bacteria</taxon>
        <taxon>Pseudomonadati</taxon>
        <taxon>Pseudomonadota</taxon>
        <taxon>Betaproteobacteria</taxon>
        <taxon>Burkholderiales</taxon>
        <taxon>Alcaligenaceae</taxon>
        <taxon>Achromobacter</taxon>
    </lineage>
</organism>
<evidence type="ECO:0000256" key="4">
    <source>
        <dbReference type="ARBA" id="ARBA00022989"/>
    </source>
</evidence>
<feature type="transmembrane region" description="Helical" evidence="6">
    <location>
        <begin position="345"/>
        <end position="368"/>
    </location>
</feature>
<sequence>MFPSSKTRPPAATQRGRAVRFVLLIGLLSFFSDMTHEGSRSILGPFLGSMQASAFAIGAISGLGECAGYGLRFFSGRFADFSGKFWPIAIAGYVIQMASVPALALAGSWQEAAVLIVLERTGRAIRSPPRDAMLSRAARHMGGYGWTFGVHEACDQLGAMLGPLAMAGVLAHQADYRHAFAVLAIPAALNLAFLGLARRLYPRPEELEDPDGLPSHAGRYAPGYWPYLAGACLIASGFVDYPLLAYHFTRSGTVPLSWIPVFYAVAMAVSGASSLLFGRLFDRYGFAVLIALTILSSLFAPLVFLGNFEAALAGAAIWGMGMGVHESIIPAALSPMVPPNRRAGAFGLFTGAYGIFWFLGSAAVGLIYEQSVNAVIAFCVMTQLLAVPFFVFVTAAGGRSRGGTG</sequence>
<dbReference type="AlphaFoldDB" id="A0A446CR12"/>
<feature type="transmembrane region" description="Helical" evidence="6">
    <location>
        <begin position="176"/>
        <end position="197"/>
    </location>
</feature>
<dbReference type="PANTHER" id="PTHR42688:SF1">
    <property type="entry name" value="BLR5212 PROTEIN"/>
    <property type="match status" value="1"/>
</dbReference>
<evidence type="ECO:0000256" key="1">
    <source>
        <dbReference type="ARBA" id="ARBA00004651"/>
    </source>
</evidence>
<feature type="transmembrane region" description="Helical" evidence="6">
    <location>
        <begin position="256"/>
        <end position="277"/>
    </location>
</feature>
<dbReference type="Pfam" id="PF07690">
    <property type="entry name" value="MFS_1"/>
    <property type="match status" value="1"/>
</dbReference>
<evidence type="ECO:0000256" key="3">
    <source>
        <dbReference type="ARBA" id="ARBA00022692"/>
    </source>
</evidence>
<proteinExistence type="predicted"/>
<dbReference type="PANTHER" id="PTHR42688">
    <property type="entry name" value="CONSERVED PROTEIN"/>
    <property type="match status" value="1"/>
</dbReference>
<dbReference type="EMBL" id="UFQC01000022">
    <property type="protein sequence ID" value="SSW70292.1"/>
    <property type="molecule type" value="Genomic_DNA"/>
</dbReference>
<feature type="transmembrane region" description="Helical" evidence="6">
    <location>
        <begin position="50"/>
        <end position="74"/>
    </location>
</feature>
<dbReference type="SUPFAM" id="SSF103473">
    <property type="entry name" value="MFS general substrate transporter"/>
    <property type="match status" value="1"/>
</dbReference>
<keyword evidence="3 6" id="KW-0812">Transmembrane</keyword>
<dbReference type="CDD" id="cd17370">
    <property type="entry name" value="MFS_MJ1317_like"/>
    <property type="match status" value="1"/>
</dbReference>
<evidence type="ECO:0000256" key="6">
    <source>
        <dbReference type="SAM" id="Phobius"/>
    </source>
</evidence>
<keyword evidence="2" id="KW-1003">Cell membrane</keyword>
<dbReference type="InterPro" id="IPR011701">
    <property type="entry name" value="MFS"/>
</dbReference>
<dbReference type="RefSeq" id="WP_129242607.1">
    <property type="nucleotide sequence ID" value="NZ_UFQC01000022.1"/>
</dbReference>
<dbReference type="InterPro" id="IPR052425">
    <property type="entry name" value="Uncharacterized_MFS-type"/>
</dbReference>
<feature type="transmembrane region" description="Helical" evidence="6">
    <location>
        <begin position="374"/>
        <end position="396"/>
    </location>
</feature>
<dbReference type="GO" id="GO:0005886">
    <property type="term" value="C:plasma membrane"/>
    <property type="evidence" value="ECO:0007669"/>
    <property type="project" value="UniProtKB-SubCell"/>
</dbReference>
<evidence type="ECO:0000313" key="8">
    <source>
        <dbReference type="Proteomes" id="UP000289465"/>
    </source>
</evidence>
<keyword evidence="5 6" id="KW-0472">Membrane</keyword>
<dbReference type="Gene3D" id="1.20.1250.20">
    <property type="entry name" value="MFS general substrate transporter like domains"/>
    <property type="match status" value="2"/>
</dbReference>
<dbReference type="InterPro" id="IPR036259">
    <property type="entry name" value="MFS_trans_sf"/>
</dbReference>
<evidence type="ECO:0008006" key="9">
    <source>
        <dbReference type="Google" id="ProtNLM"/>
    </source>
</evidence>
<reference evidence="7 8" key="1">
    <citation type="submission" date="2018-07" db="EMBL/GenBank/DDBJ databases">
        <authorList>
            <person name="Peeters C."/>
        </authorList>
    </citation>
    <scope>NUCLEOTIDE SEQUENCE [LARGE SCALE GENOMIC DNA]</scope>
    <source>
        <strain evidence="7 8">LMG 30378</strain>
    </source>
</reference>
<keyword evidence="4 6" id="KW-1133">Transmembrane helix</keyword>
<evidence type="ECO:0000256" key="5">
    <source>
        <dbReference type="ARBA" id="ARBA00023136"/>
    </source>
</evidence>
<evidence type="ECO:0000313" key="7">
    <source>
        <dbReference type="EMBL" id="SSW70292.1"/>
    </source>
</evidence>
<accession>A0A446CR12</accession>
<feature type="transmembrane region" description="Helical" evidence="6">
    <location>
        <begin position="224"/>
        <end position="244"/>
    </location>
</feature>
<feature type="transmembrane region" description="Helical" evidence="6">
    <location>
        <begin position="284"/>
        <end position="304"/>
    </location>
</feature>
<dbReference type="Proteomes" id="UP000289465">
    <property type="component" value="Unassembled WGS sequence"/>
</dbReference>
<dbReference type="GO" id="GO:0022857">
    <property type="term" value="F:transmembrane transporter activity"/>
    <property type="evidence" value="ECO:0007669"/>
    <property type="project" value="InterPro"/>
</dbReference>
<name>A0A446CR12_9BURK</name>
<evidence type="ECO:0000256" key="2">
    <source>
        <dbReference type="ARBA" id="ARBA00022475"/>
    </source>
</evidence>
<protein>
    <recommendedName>
        <fullName evidence="9">Major facilitator superfamily (MFS) profile domain-containing protein</fullName>
    </recommendedName>
</protein>
<gene>
    <name evidence="7" type="ORF">AVE30378_03955</name>
</gene>
<feature type="transmembrane region" description="Helical" evidence="6">
    <location>
        <begin position="86"/>
        <end position="109"/>
    </location>
</feature>
<comment type="subcellular location">
    <subcellularLocation>
        <location evidence="1">Cell membrane</location>
        <topology evidence="1">Multi-pass membrane protein</topology>
    </subcellularLocation>
</comment>